<sequence>MHSEFYFEQAIERSLTTDGGYVKGDPKDYDQKNALIPKDVTAFVQATQPKIWERLTNFVKDKPEQQLIEDLTSALDSFGSLHVIRNGFKTVGRTCKIAYFAPNTTINETSEEQYQTNIVKITRQLKTEFNEIPDVVISINGIPVITAELKNEFSASKWNVHDAVIQYQKDRNPHGRLFEFKKRTLVHFALDTCEIQMTTRLDAENTKFLPFNRGYNNGAGNPPQEDKVRTAYLWEEVLTKSSLMDILARFLHLSVEQIKIRGDAGFRYIDVETMIFPRYHQLDAVRKLIRHSKNHGSGRNYLIQHSAGSGKSNTIAWLAHQLASLHDDKDQKIFNSIIIITDRIVLDRQLQETVAQFEHKDGVIEKIEKDSHQLARALAGNVPIIITTIQKFPYVMKSLKTQQKKGVTIELTTAKKQFAIIVDEAHSSQSGETATELRKVLNKDGIESAIASEFLDVDEEDESLTDNAKRHLFAEKAKRLRQPNLSFFAFTATPKWRTLALFDEAGENGEAPFHSYSMKQAIEEKFILDVLKNYTTYEHYFKLLKIAKEDPVLSKNKAKIELIRFVTLHPSVISQKVEIIIEHFRSVTANKIGGRAKALVVTASREAAVRYKIEFEKYIKEKGYTDIKALVAFSGKVILDDIVEKEYTEVGMNNGIKETELPEQFDSDEYQVLIVAEKYQTGFDQPLLHTMFVDKKLSGIQAVQTLSRLNRTTKGKEDTFVMDFVNNHQDIYKAFKPYYEETRLGDIPDVKKLNELGTTVDSWKLYFKKDIQDFAEVWFSNRISPTGAEHAKLNAIIDRAVDKYMKLMSDDPVQQKERQKLFKSQLQSYLNLYMFVSQIMPYADSEHEKRYVYLKALLTKLPKGMIETDIDLSKVVALQYYRLQQIGEGSINLKEGTANPLKGSTDVGTGKPNVTDYTSQLIAELNEAFSTEFTIEDQWFFDNVEKSAMRNDKIVKAAQNNPLSAFIDYFNKQLVELFLELLDKNQENCTKVLSNEAIKKKVGTRLAKQVYEQARKGA</sequence>
<dbReference type="RefSeq" id="WP_067338360.1">
    <property type="nucleotide sequence ID" value="NZ_LZNA01000067.1"/>
</dbReference>
<evidence type="ECO:0000313" key="3">
    <source>
        <dbReference type="Proteomes" id="UP000092616"/>
    </source>
</evidence>
<organism evidence="2 3">
    <name type="scientific">Faucicola atlantae</name>
    <dbReference type="NCBI Taxonomy" id="34059"/>
    <lineage>
        <taxon>Bacteria</taxon>
        <taxon>Pseudomonadati</taxon>
        <taxon>Pseudomonadota</taxon>
        <taxon>Gammaproteobacteria</taxon>
        <taxon>Moraxellales</taxon>
        <taxon>Moraxellaceae</taxon>
        <taxon>Faucicola</taxon>
    </lineage>
</organism>
<dbReference type="PROSITE" id="PS51192">
    <property type="entry name" value="HELICASE_ATP_BIND_1"/>
    <property type="match status" value="1"/>
</dbReference>
<evidence type="ECO:0000313" key="2">
    <source>
        <dbReference type="EMBL" id="OBX75918.1"/>
    </source>
</evidence>
<keyword evidence="2" id="KW-0255">Endonuclease</keyword>
<dbReference type="InterPro" id="IPR040980">
    <property type="entry name" value="SWI2_SNF2"/>
</dbReference>
<dbReference type="EMBL" id="LZNA01000067">
    <property type="protein sequence ID" value="OBX75918.1"/>
    <property type="molecule type" value="Genomic_DNA"/>
</dbReference>
<dbReference type="InterPro" id="IPR027417">
    <property type="entry name" value="P-loop_NTPase"/>
</dbReference>
<dbReference type="PANTHER" id="PTHR42927">
    <property type="entry name" value="HELICASE SUPERFAMILY 1 AND 2 DOMAIN-CONTAINING PROTEIN"/>
    <property type="match status" value="1"/>
</dbReference>
<dbReference type="InterPro" id="IPR014001">
    <property type="entry name" value="Helicase_ATP-bd"/>
</dbReference>
<keyword evidence="3" id="KW-1185">Reference proteome</keyword>
<keyword evidence="2" id="KW-0540">Nuclease</keyword>
<dbReference type="Gene3D" id="3.90.1570.50">
    <property type="match status" value="1"/>
</dbReference>
<dbReference type="SMART" id="SM00487">
    <property type="entry name" value="DEXDc"/>
    <property type="match status" value="1"/>
</dbReference>
<dbReference type="Pfam" id="PF22679">
    <property type="entry name" value="T1R_D3-like"/>
    <property type="match status" value="1"/>
</dbReference>
<dbReference type="GO" id="GO:0009307">
    <property type="term" value="P:DNA restriction-modification system"/>
    <property type="evidence" value="ECO:0007669"/>
    <property type="project" value="UniProtKB-KW"/>
</dbReference>
<dbReference type="InterPro" id="IPR055180">
    <property type="entry name" value="HsdR_RecA-like_helicase_dom_2"/>
</dbReference>
<keyword evidence="2" id="KW-0378">Hydrolase</keyword>
<dbReference type="GO" id="GO:0009035">
    <property type="term" value="F:type I site-specific deoxyribonuclease activity"/>
    <property type="evidence" value="ECO:0007669"/>
    <property type="project" value="UniProtKB-EC"/>
</dbReference>
<dbReference type="InterPro" id="IPR007409">
    <property type="entry name" value="Restrct_endonuc_type1_HsdR_N"/>
</dbReference>
<dbReference type="PANTHER" id="PTHR42927:SF1">
    <property type="entry name" value="HELICASE SUPERFAMILY 1 AND 2 DOMAIN-CONTAINING PROTEIN"/>
    <property type="match status" value="1"/>
</dbReference>
<dbReference type="AlphaFoldDB" id="A0A1B8Q9Y0"/>
<dbReference type="Pfam" id="PF18766">
    <property type="entry name" value="SWI2_SNF2"/>
    <property type="match status" value="1"/>
</dbReference>
<proteinExistence type="predicted"/>
<dbReference type="Gene3D" id="3.40.50.300">
    <property type="entry name" value="P-loop containing nucleotide triphosphate hydrolases"/>
    <property type="match status" value="2"/>
</dbReference>
<dbReference type="SUPFAM" id="SSF52540">
    <property type="entry name" value="P-loop containing nucleoside triphosphate hydrolases"/>
    <property type="match status" value="2"/>
</dbReference>
<protein>
    <submittedName>
        <fullName evidence="2">Restriction endonuclease subunit R</fullName>
    </submittedName>
</protein>
<dbReference type="Proteomes" id="UP000092616">
    <property type="component" value="Unassembled WGS sequence"/>
</dbReference>
<name>A0A1B8Q9Y0_9GAMM</name>
<evidence type="ECO:0000259" key="1">
    <source>
        <dbReference type="PROSITE" id="PS51192"/>
    </source>
</evidence>
<accession>A0A1B8Q9Y0</accession>
<dbReference type="Pfam" id="PF04313">
    <property type="entry name" value="HSDR_N"/>
    <property type="match status" value="1"/>
</dbReference>
<comment type="caution">
    <text evidence="2">The sequence shown here is derived from an EMBL/GenBank/DDBJ whole genome shotgun (WGS) entry which is preliminary data.</text>
</comment>
<feature type="domain" description="Helicase ATP-binding" evidence="1">
    <location>
        <begin position="292"/>
        <end position="512"/>
    </location>
</feature>
<dbReference type="GO" id="GO:0003677">
    <property type="term" value="F:DNA binding"/>
    <property type="evidence" value="ECO:0007669"/>
    <property type="project" value="UniProtKB-KW"/>
</dbReference>
<gene>
    <name evidence="2" type="ORF">A9306_01420</name>
</gene>
<reference evidence="2 3" key="1">
    <citation type="submission" date="2016-06" db="EMBL/GenBank/DDBJ databases">
        <title>Draft genome of Moraxella atlantae CCUG 59586.</title>
        <authorList>
            <person name="Salva-Serra F."/>
            <person name="Engstrom-Jakobsson H."/>
            <person name="Thorell K."/>
            <person name="Gonzales-Siles L."/>
            <person name="Karlsson R."/>
            <person name="Boulund F."/>
            <person name="Engstrand L."/>
            <person name="Kristiansson E."/>
            <person name="Moore E."/>
        </authorList>
    </citation>
    <scope>NUCLEOTIDE SEQUENCE [LARGE SCALE GENOMIC DNA]</scope>
    <source>
        <strain evidence="2 3">CCUG 59586</strain>
    </source>
</reference>
<dbReference type="GO" id="GO:0005524">
    <property type="term" value="F:ATP binding"/>
    <property type="evidence" value="ECO:0007669"/>
    <property type="project" value="UniProtKB-KW"/>
</dbReference>